<protein>
    <submittedName>
        <fullName evidence="2">Uncharacterized protein</fullName>
    </submittedName>
</protein>
<name>A0ABN1LCQ3_9ALTE</name>
<dbReference type="RefSeq" id="WP_343856044.1">
    <property type="nucleotide sequence ID" value="NZ_BAAAFD010000001.1"/>
</dbReference>
<evidence type="ECO:0000313" key="3">
    <source>
        <dbReference type="Proteomes" id="UP001500359"/>
    </source>
</evidence>
<dbReference type="EMBL" id="BAAAFD010000001">
    <property type="protein sequence ID" value="GAA0852822.1"/>
    <property type="molecule type" value="Genomic_DNA"/>
</dbReference>
<comment type="caution">
    <text evidence="2">The sequence shown here is derived from an EMBL/GenBank/DDBJ whole genome shotgun (WGS) entry which is preliminary data.</text>
</comment>
<keyword evidence="1" id="KW-0812">Transmembrane</keyword>
<dbReference type="Proteomes" id="UP001500359">
    <property type="component" value="Unassembled WGS sequence"/>
</dbReference>
<feature type="transmembrane region" description="Helical" evidence="1">
    <location>
        <begin position="91"/>
        <end position="108"/>
    </location>
</feature>
<evidence type="ECO:0000313" key="2">
    <source>
        <dbReference type="EMBL" id="GAA0852822.1"/>
    </source>
</evidence>
<gene>
    <name evidence="2" type="ORF">GCM10009114_03970</name>
</gene>
<keyword evidence="1" id="KW-1133">Transmembrane helix</keyword>
<sequence>MSNKEALPYIYSNRFLGRGLMIFGAAVFIGFFCCAVWLNAHRGAEHKDMAYMIGTFWVIGPPVWFFIEYFFIFRRFGNPQAKEELKRGQELASKIWAGVIIILTAIFTDTFPQ</sequence>
<evidence type="ECO:0000256" key="1">
    <source>
        <dbReference type="SAM" id="Phobius"/>
    </source>
</evidence>
<keyword evidence="1" id="KW-0472">Membrane</keyword>
<organism evidence="2 3">
    <name type="scientific">Aliiglaciecola litoralis</name>
    <dbReference type="NCBI Taxonomy" id="582857"/>
    <lineage>
        <taxon>Bacteria</taxon>
        <taxon>Pseudomonadati</taxon>
        <taxon>Pseudomonadota</taxon>
        <taxon>Gammaproteobacteria</taxon>
        <taxon>Alteromonadales</taxon>
        <taxon>Alteromonadaceae</taxon>
        <taxon>Aliiglaciecola</taxon>
    </lineage>
</organism>
<feature type="transmembrane region" description="Helical" evidence="1">
    <location>
        <begin position="20"/>
        <end position="38"/>
    </location>
</feature>
<accession>A0ABN1LCQ3</accession>
<feature type="transmembrane region" description="Helical" evidence="1">
    <location>
        <begin position="50"/>
        <end position="71"/>
    </location>
</feature>
<keyword evidence="3" id="KW-1185">Reference proteome</keyword>
<reference evidence="2 3" key="1">
    <citation type="journal article" date="2019" name="Int. J. Syst. Evol. Microbiol.">
        <title>The Global Catalogue of Microorganisms (GCM) 10K type strain sequencing project: providing services to taxonomists for standard genome sequencing and annotation.</title>
        <authorList>
            <consortium name="The Broad Institute Genomics Platform"/>
            <consortium name="The Broad Institute Genome Sequencing Center for Infectious Disease"/>
            <person name="Wu L."/>
            <person name="Ma J."/>
        </authorList>
    </citation>
    <scope>NUCLEOTIDE SEQUENCE [LARGE SCALE GENOMIC DNA]</scope>
    <source>
        <strain evidence="2 3">JCM 15896</strain>
    </source>
</reference>
<proteinExistence type="predicted"/>